<dbReference type="CDD" id="cd12797">
    <property type="entry name" value="M23_peptidase"/>
    <property type="match status" value="1"/>
</dbReference>
<sequence length="308" mass="34707">MGKNKPRSWTIILTSGAQSPLRQFKIKKKLFYMSFLFICTLFSTMFILSLFLSNQVNEMSIEQEELYIALSERKSEITQLKNEYSLLESEAMAVQQTIEEFKAFEERLSELELDVPQDVESGSGGIEHPVEDNVTSENTISSSLAKIREELPALIDQFDTTIESLLAYQEELKSIPTLMPTEKGRISSEFGERKDPFTAWTSFHSGIDIAAPLNTPIYATANGEVTLADWHGGYGNTIIIDHGNGYETLYAHLNYIDVEVGDNVKKGDHIGGMGTTGRSTGVHLHYEILRDGEHIDPYIYMTFHESQD</sequence>
<dbReference type="STRING" id="649639.Bcell_2055"/>
<dbReference type="MEROPS" id="M23.009"/>
<organism evidence="5 6">
    <name type="scientific">Evansella cellulosilytica (strain ATCC 21833 / DSM 2522 / FERM P-1141 / JCM 9156 / N-4)</name>
    <name type="common">Bacillus cellulosilyticus</name>
    <dbReference type="NCBI Taxonomy" id="649639"/>
    <lineage>
        <taxon>Bacteria</taxon>
        <taxon>Bacillati</taxon>
        <taxon>Bacillota</taxon>
        <taxon>Bacilli</taxon>
        <taxon>Bacillales</taxon>
        <taxon>Bacillaceae</taxon>
        <taxon>Evansella</taxon>
    </lineage>
</organism>
<dbReference type="FunFam" id="2.70.70.10:FF:000006">
    <property type="entry name" value="M23 family peptidase"/>
    <property type="match status" value="1"/>
</dbReference>
<keyword evidence="6" id="KW-1185">Reference proteome</keyword>
<dbReference type="EMBL" id="CP002394">
    <property type="protein sequence ID" value="ADU30317.1"/>
    <property type="molecule type" value="Genomic_DNA"/>
</dbReference>
<protein>
    <submittedName>
        <fullName evidence="5">Peptidase M23</fullName>
    </submittedName>
</protein>
<feature type="domain" description="M23ase beta-sheet core" evidence="4">
    <location>
        <begin position="203"/>
        <end position="297"/>
    </location>
</feature>
<name>E6U105_EVAC2</name>
<keyword evidence="3" id="KW-1133">Transmembrane helix</keyword>
<evidence type="ECO:0000313" key="6">
    <source>
        <dbReference type="Proteomes" id="UP000001401"/>
    </source>
</evidence>
<dbReference type="PANTHER" id="PTHR21666:SF289">
    <property type="entry name" value="L-ALA--D-GLU ENDOPEPTIDASE"/>
    <property type="match status" value="1"/>
</dbReference>
<evidence type="ECO:0000256" key="1">
    <source>
        <dbReference type="ARBA" id="ARBA00022729"/>
    </source>
</evidence>
<dbReference type="PANTHER" id="PTHR21666">
    <property type="entry name" value="PEPTIDASE-RELATED"/>
    <property type="match status" value="1"/>
</dbReference>
<evidence type="ECO:0000313" key="5">
    <source>
        <dbReference type="EMBL" id="ADU30317.1"/>
    </source>
</evidence>
<dbReference type="Pfam" id="PF01551">
    <property type="entry name" value="Peptidase_M23"/>
    <property type="match status" value="1"/>
</dbReference>
<keyword evidence="2" id="KW-0175">Coiled coil</keyword>
<dbReference type="Proteomes" id="UP000001401">
    <property type="component" value="Chromosome"/>
</dbReference>
<feature type="transmembrane region" description="Helical" evidence="3">
    <location>
        <begin position="30"/>
        <end position="52"/>
    </location>
</feature>
<evidence type="ECO:0000256" key="2">
    <source>
        <dbReference type="SAM" id="Coils"/>
    </source>
</evidence>
<gene>
    <name evidence="5" type="ordered locus">Bcell_2055</name>
</gene>
<dbReference type="KEGG" id="bco:Bcell_2055"/>
<dbReference type="GO" id="GO:0004222">
    <property type="term" value="F:metalloendopeptidase activity"/>
    <property type="evidence" value="ECO:0007669"/>
    <property type="project" value="TreeGrafter"/>
</dbReference>
<dbReference type="AlphaFoldDB" id="E6U105"/>
<evidence type="ECO:0000259" key="4">
    <source>
        <dbReference type="Pfam" id="PF01551"/>
    </source>
</evidence>
<evidence type="ECO:0000256" key="3">
    <source>
        <dbReference type="SAM" id="Phobius"/>
    </source>
</evidence>
<dbReference type="InterPro" id="IPR011055">
    <property type="entry name" value="Dup_hybrid_motif"/>
</dbReference>
<keyword evidence="3" id="KW-0472">Membrane</keyword>
<dbReference type="eggNOG" id="COG0739">
    <property type="taxonomic scope" value="Bacteria"/>
</dbReference>
<dbReference type="RefSeq" id="WP_013488653.1">
    <property type="nucleotide sequence ID" value="NC_014829.1"/>
</dbReference>
<dbReference type="OrthoDB" id="9805070at2"/>
<dbReference type="InterPro" id="IPR050570">
    <property type="entry name" value="Cell_wall_metabolism_enzyme"/>
</dbReference>
<accession>E6U105</accession>
<dbReference type="Gene3D" id="2.70.70.10">
    <property type="entry name" value="Glucose Permease (Domain IIA)"/>
    <property type="match status" value="1"/>
</dbReference>
<feature type="coiled-coil region" evidence="2">
    <location>
        <begin position="70"/>
        <end position="114"/>
    </location>
</feature>
<proteinExistence type="predicted"/>
<keyword evidence="1" id="KW-0732">Signal</keyword>
<dbReference type="SUPFAM" id="SSF51261">
    <property type="entry name" value="Duplicated hybrid motif"/>
    <property type="match status" value="1"/>
</dbReference>
<reference evidence="5" key="1">
    <citation type="submission" date="2010-12" db="EMBL/GenBank/DDBJ databases">
        <title>Complete sequence of Bacillus cellulosilyticus DSM 2522.</title>
        <authorList>
            <consortium name="US DOE Joint Genome Institute"/>
            <person name="Lucas S."/>
            <person name="Copeland A."/>
            <person name="Lapidus A."/>
            <person name="Cheng J.-F."/>
            <person name="Bruce D."/>
            <person name="Goodwin L."/>
            <person name="Pitluck S."/>
            <person name="Chertkov O."/>
            <person name="Detter J.C."/>
            <person name="Han C."/>
            <person name="Tapia R."/>
            <person name="Land M."/>
            <person name="Hauser L."/>
            <person name="Jeffries C."/>
            <person name="Kyrpides N."/>
            <person name="Ivanova N."/>
            <person name="Mikhailova N."/>
            <person name="Brumm P."/>
            <person name="Mead D."/>
            <person name="Woyke T."/>
        </authorList>
    </citation>
    <scope>NUCLEOTIDE SEQUENCE [LARGE SCALE GENOMIC DNA]</scope>
    <source>
        <strain evidence="5">DSM 2522</strain>
    </source>
</reference>
<dbReference type="HOGENOM" id="CLU_029425_2_2_9"/>
<keyword evidence="3" id="KW-0812">Transmembrane</keyword>
<dbReference type="InterPro" id="IPR016047">
    <property type="entry name" value="M23ase_b-sheet_dom"/>
</dbReference>